<evidence type="ECO:0000259" key="9">
    <source>
        <dbReference type="Pfam" id="PF00155"/>
    </source>
</evidence>
<keyword evidence="4 10" id="KW-0808">Transferase</keyword>
<comment type="similarity">
    <text evidence="2 6">Belongs to the class-I pyridoxal-phosphate-dependent aminotransferase family.</text>
</comment>
<evidence type="ECO:0000313" key="11">
    <source>
        <dbReference type="Proteomes" id="UP000037923"/>
    </source>
</evidence>
<dbReference type="OMA" id="CFRVVIT"/>
<dbReference type="VEuPathDB" id="TriTrypDB:LpyrH10_09_2820"/>
<feature type="modified residue" description="N6-(pyridoxal phosphate)lysine" evidence="7">
    <location>
        <position position="258"/>
    </location>
</feature>
<dbReference type="Proteomes" id="UP000037923">
    <property type="component" value="Unassembled WGS sequence"/>
</dbReference>
<evidence type="ECO:0000313" key="10">
    <source>
        <dbReference type="EMBL" id="KPA80203.1"/>
    </source>
</evidence>
<feature type="region of interest" description="Disordered" evidence="8">
    <location>
        <begin position="429"/>
        <end position="481"/>
    </location>
</feature>
<dbReference type="CDD" id="cd00609">
    <property type="entry name" value="AAT_like"/>
    <property type="match status" value="1"/>
</dbReference>
<dbReference type="InterPro" id="IPR004838">
    <property type="entry name" value="NHTrfase_class1_PyrdxlP-BS"/>
</dbReference>
<gene>
    <name evidence="10" type="ORF">ABB37_05182</name>
</gene>
<evidence type="ECO:0000256" key="3">
    <source>
        <dbReference type="ARBA" id="ARBA00022576"/>
    </source>
</evidence>
<dbReference type="PANTHER" id="PTHR45744:SF2">
    <property type="entry name" value="TYROSINE AMINOTRANSFERASE"/>
    <property type="match status" value="1"/>
</dbReference>
<proteinExistence type="inferred from homology"/>
<dbReference type="InterPro" id="IPR015422">
    <property type="entry name" value="PyrdxlP-dep_Trfase_small"/>
</dbReference>
<evidence type="ECO:0000256" key="7">
    <source>
        <dbReference type="PIRSR" id="PIRSR000517-1"/>
    </source>
</evidence>
<dbReference type="GeneID" id="26905472"/>
<name>A0A0M9G1A4_LEPPY</name>
<evidence type="ECO:0000256" key="2">
    <source>
        <dbReference type="ARBA" id="ARBA00007441"/>
    </source>
</evidence>
<keyword evidence="5 6" id="KW-0663">Pyridoxal phosphate</keyword>
<dbReference type="SUPFAM" id="SSF53383">
    <property type="entry name" value="PLP-dependent transferases"/>
    <property type="match status" value="1"/>
</dbReference>
<dbReference type="EMBL" id="LGTL01000009">
    <property type="protein sequence ID" value="KPA80203.1"/>
    <property type="molecule type" value="Genomic_DNA"/>
</dbReference>
<evidence type="ECO:0000256" key="5">
    <source>
        <dbReference type="ARBA" id="ARBA00022898"/>
    </source>
</evidence>
<dbReference type="AlphaFoldDB" id="A0A0M9G1A4"/>
<comment type="cofactor">
    <cofactor evidence="1 6 7">
        <name>pyridoxal 5'-phosphate</name>
        <dbReference type="ChEBI" id="CHEBI:597326"/>
    </cofactor>
</comment>
<reference evidence="10 11" key="1">
    <citation type="submission" date="2015-07" db="EMBL/GenBank/DDBJ databases">
        <title>High-quality genome of monoxenous trypanosomatid Leptomonas pyrrhocoris.</title>
        <authorList>
            <person name="Flegontov P."/>
            <person name="Butenko A."/>
            <person name="Firsov S."/>
            <person name="Vlcek C."/>
            <person name="Logacheva M.D."/>
            <person name="Field M."/>
            <person name="Filatov D."/>
            <person name="Flegontova O."/>
            <person name="Gerasimov E."/>
            <person name="Jackson A.P."/>
            <person name="Kelly S."/>
            <person name="Opperdoes F."/>
            <person name="O'Reilly A."/>
            <person name="Votypka J."/>
            <person name="Yurchenko V."/>
            <person name="Lukes J."/>
        </authorList>
    </citation>
    <scope>NUCLEOTIDE SEQUENCE [LARGE SCALE GENOMIC DNA]</scope>
    <source>
        <strain evidence="10">H10</strain>
    </source>
</reference>
<feature type="compositionally biased region" description="Basic and acidic residues" evidence="8">
    <location>
        <begin position="429"/>
        <end position="442"/>
    </location>
</feature>
<dbReference type="PROSITE" id="PS00105">
    <property type="entry name" value="AA_TRANSFER_CLASS_1"/>
    <property type="match status" value="1"/>
</dbReference>
<dbReference type="Gene3D" id="3.90.1150.10">
    <property type="entry name" value="Aspartate Aminotransferase, domain 1"/>
    <property type="match status" value="1"/>
</dbReference>
<organism evidence="10 11">
    <name type="scientific">Leptomonas pyrrhocoris</name>
    <name type="common">Firebug parasite</name>
    <dbReference type="NCBI Taxonomy" id="157538"/>
    <lineage>
        <taxon>Eukaryota</taxon>
        <taxon>Discoba</taxon>
        <taxon>Euglenozoa</taxon>
        <taxon>Kinetoplastea</taxon>
        <taxon>Metakinetoplastina</taxon>
        <taxon>Trypanosomatida</taxon>
        <taxon>Trypanosomatidae</taxon>
        <taxon>Leishmaniinae</taxon>
        <taxon>Leptomonas</taxon>
    </lineage>
</organism>
<comment type="caution">
    <text evidence="10">The sequence shown here is derived from an EMBL/GenBank/DDBJ whole genome shotgun (WGS) entry which is preliminary data.</text>
</comment>
<evidence type="ECO:0000256" key="8">
    <source>
        <dbReference type="SAM" id="MobiDB-lite"/>
    </source>
</evidence>
<dbReference type="OrthoDB" id="1691396at2759"/>
<dbReference type="GO" id="GO:0004838">
    <property type="term" value="F:L-tyrosine-2-oxoglutarate transaminase activity"/>
    <property type="evidence" value="ECO:0007669"/>
    <property type="project" value="TreeGrafter"/>
</dbReference>
<dbReference type="Pfam" id="PF00155">
    <property type="entry name" value="Aminotran_1_2"/>
    <property type="match status" value="1"/>
</dbReference>
<keyword evidence="11" id="KW-1185">Reference proteome</keyword>
<evidence type="ECO:0000256" key="4">
    <source>
        <dbReference type="ARBA" id="ARBA00022679"/>
    </source>
</evidence>
<dbReference type="InterPro" id="IPR004839">
    <property type="entry name" value="Aminotransferase_I/II_large"/>
</dbReference>
<keyword evidence="3 10" id="KW-0032">Aminotransferase</keyword>
<dbReference type="InterPro" id="IPR015421">
    <property type="entry name" value="PyrdxlP-dep_Trfase_major"/>
</dbReference>
<dbReference type="PANTHER" id="PTHR45744">
    <property type="entry name" value="TYROSINE AMINOTRANSFERASE"/>
    <property type="match status" value="1"/>
</dbReference>
<evidence type="ECO:0000256" key="6">
    <source>
        <dbReference type="PIRNR" id="PIRNR000517"/>
    </source>
</evidence>
<dbReference type="GO" id="GO:0030170">
    <property type="term" value="F:pyridoxal phosphate binding"/>
    <property type="evidence" value="ECO:0007669"/>
    <property type="project" value="InterPro"/>
</dbReference>
<accession>A0A0M9G1A4</accession>
<dbReference type="GO" id="GO:0006572">
    <property type="term" value="P:L-tyrosine catabolic process"/>
    <property type="evidence" value="ECO:0007669"/>
    <property type="project" value="TreeGrafter"/>
</dbReference>
<dbReference type="InterPro" id="IPR005958">
    <property type="entry name" value="TyrNic_aminoTrfase"/>
</dbReference>
<dbReference type="Gene3D" id="3.40.640.10">
    <property type="entry name" value="Type I PLP-dependent aspartate aminotransferase-like (Major domain)"/>
    <property type="match status" value="1"/>
</dbReference>
<dbReference type="PIRSF" id="PIRSF000517">
    <property type="entry name" value="Tyr_transaminase"/>
    <property type="match status" value="1"/>
</dbReference>
<dbReference type="PRINTS" id="PR00753">
    <property type="entry name" value="ACCSYNTHASE"/>
</dbReference>
<sequence length="481" mass="52911">MPPTGEWSVTCSAQANRIFNPIRAVSDASHSSLSTKSLIKVSVGDPTLDEGYLPTSKVQQAALQEAVNSCQYGGYRPAAGTDEARAAVAEYWKRYFVSTAALKSHIVASHVVMTSGGSHAIQMAIASIANPGDNILLPAPGFPHYTTIAVTYDIEQRYYNLDPEKNWEANAEEIKSLCDARTKLLVMTNPSNPCGSNFSREHVELLVRTAEELKVPIFSDEIYAGMVFQHEENPNKTFVSVADVDTVVPRVILGGTAKSHLVPGWRIAWLLFVDPAGHGADYFRGIHNDTSLLVGPNTLGQASLPAALLKTPSDYLPRVTAIIAESAMTFYHAINNGSINADPERRMLIATRPQAAMYVMVRIVLEHFNPAVVRDDRTFSSKLFEEENVQVVPGTAFHAPDCFRVVITRPDAVLEEAAQRMIEFCERHRSENRLSPAEAKEEAADDAEDTKSENKAEAKEEAEHVEEATEESEKKDIEDEL</sequence>
<dbReference type="InterPro" id="IPR015424">
    <property type="entry name" value="PyrdxlP-dep_Trfase"/>
</dbReference>
<dbReference type="RefSeq" id="XP_015658642.1">
    <property type="nucleotide sequence ID" value="XM_015803126.1"/>
</dbReference>
<feature type="domain" description="Aminotransferase class I/classII large" evidence="9">
    <location>
        <begin position="38"/>
        <end position="420"/>
    </location>
</feature>
<dbReference type="NCBIfam" id="TIGR01265">
    <property type="entry name" value="tyr_nico_aTase"/>
    <property type="match status" value="1"/>
</dbReference>
<feature type="compositionally biased region" description="Basic and acidic residues" evidence="8">
    <location>
        <begin position="449"/>
        <end position="481"/>
    </location>
</feature>
<evidence type="ECO:0000256" key="1">
    <source>
        <dbReference type="ARBA" id="ARBA00001933"/>
    </source>
</evidence>
<protein>
    <submittedName>
        <fullName evidence="10">Tyrosine aminotransferase</fullName>
    </submittedName>
</protein>